<keyword evidence="2" id="KW-0472">Membrane</keyword>
<evidence type="ECO:0000313" key="3">
    <source>
        <dbReference type="EMBL" id="NWJ57982.1"/>
    </source>
</evidence>
<feature type="non-terminal residue" evidence="3">
    <location>
        <position position="76"/>
    </location>
</feature>
<feature type="region of interest" description="Disordered" evidence="1">
    <location>
        <begin position="55"/>
        <end position="76"/>
    </location>
</feature>
<protein>
    <submittedName>
        <fullName evidence="3">Uncharacterized protein</fullName>
    </submittedName>
</protein>
<organism evidence="3 4">
    <name type="scientific">Marine Group I thaumarchaeote</name>
    <dbReference type="NCBI Taxonomy" id="2511932"/>
    <lineage>
        <taxon>Archaea</taxon>
        <taxon>Nitrososphaerota</taxon>
        <taxon>Marine Group I</taxon>
    </lineage>
</organism>
<evidence type="ECO:0000256" key="2">
    <source>
        <dbReference type="SAM" id="Phobius"/>
    </source>
</evidence>
<dbReference type="AlphaFoldDB" id="A0A7K4MWU3"/>
<keyword evidence="2" id="KW-0812">Transmembrane</keyword>
<reference evidence="3 4" key="1">
    <citation type="journal article" date="2019" name="Environ. Microbiol.">
        <title>Genomics insights into ecotype formation of ammonia-oxidizing archaea in the deep ocean.</title>
        <authorList>
            <person name="Wang Y."/>
            <person name="Huang J.M."/>
            <person name="Cui G.J."/>
            <person name="Nunoura T."/>
            <person name="Takaki Y."/>
            <person name="Li W.L."/>
            <person name="Li J."/>
            <person name="Gao Z.M."/>
            <person name="Takai K."/>
            <person name="Zhang A.Q."/>
            <person name="Stepanauskas R."/>
        </authorList>
    </citation>
    <scope>NUCLEOTIDE SEQUENCE [LARGE SCALE GENOMIC DNA]</scope>
    <source>
        <strain evidence="3 4">L15a</strain>
    </source>
</reference>
<name>A0A7K4MWU3_9ARCH</name>
<feature type="transmembrane region" description="Helical" evidence="2">
    <location>
        <begin position="20"/>
        <end position="41"/>
    </location>
</feature>
<accession>A0A7K4MWU3</accession>
<dbReference type="EMBL" id="JACATH010000035">
    <property type="protein sequence ID" value="NWJ57982.1"/>
    <property type="molecule type" value="Genomic_DNA"/>
</dbReference>
<proteinExistence type="predicted"/>
<sequence>MKKYKQFRAEQQYITEVGPFASAMMVAMGAVGLGVAGWKLFKKGKEKIKGYRETKAEKKENKEDRKNVVEGKRVDN</sequence>
<dbReference type="Proteomes" id="UP000575480">
    <property type="component" value="Unassembled WGS sequence"/>
</dbReference>
<evidence type="ECO:0000313" key="4">
    <source>
        <dbReference type="Proteomes" id="UP000575480"/>
    </source>
</evidence>
<keyword evidence="2" id="KW-1133">Transmembrane helix</keyword>
<evidence type="ECO:0000256" key="1">
    <source>
        <dbReference type="SAM" id="MobiDB-lite"/>
    </source>
</evidence>
<gene>
    <name evidence="3" type="ORF">HX858_09605</name>
</gene>
<comment type="caution">
    <text evidence="3">The sequence shown here is derived from an EMBL/GenBank/DDBJ whole genome shotgun (WGS) entry which is preliminary data.</text>
</comment>